<dbReference type="GO" id="GO:0009245">
    <property type="term" value="P:lipid A biosynthetic process"/>
    <property type="evidence" value="ECO:0007669"/>
    <property type="project" value="UniProtKB-UniRule"/>
</dbReference>
<dbReference type="eggNOG" id="COG0763">
    <property type="taxonomic scope" value="Bacteria"/>
</dbReference>
<evidence type="ECO:0000256" key="2">
    <source>
        <dbReference type="ARBA" id="ARBA00012687"/>
    </source>
</evidence>
<dbReference type="CAZy" id="GT19">
    <property type="family name" value="Glycosyltransferase Family 19"/>
</dbReference>
<dbReference type="NCBIfam" id="TIGR00215">
    <property type="entry name" value="lpxB"/>
    <property type="match status" value="1"/>
</dbReference>
<name>B8HK61_CYAP4</name>
<evidence type="ECO:0000256" key="8">
    <source>
        <dbReference type="ARBA" id="ARBA00023098"/>
    </source>
</evidence>
<dbReference type="GO" id="GO:0005543">
    <property type="term" value="F:phospholipid binding"/>
    <property type="evidence" value="ECO:0007669"/>
    <property type="project" value="TreeGrafter"/>
</dbReference>
<dbReference type="GO" id="GO:0008915">
    <property type="term" value="F:lipid-A-disaccharide synthase activity"/>
    <property type="evidence" value="ECO:0007669"/>
    <property type="project" value="UniProtKB-UniRule"/>
</dbReference>
<evidence type="ECO:0000256" key="5">
    <source>
        <dbReference type="ARBA" id="ARBA00022556"/>
    </source>
</evidence>
<dbReference type="GO" id="GO:0016020">
    <property type="term" value="C:membrane"/>
    <property type="evidence" value="ECO:0007669"/>
    <property type="project" value="GOC"/>
</dbReference>
<sequence length="385" mass="42913">MVRLFISTGEVSGDLQGALLVEALQRQSQALGLQLEIVALGGDRMAAAGATLVGHTTGLSSIGLIEALPYVVPTLQLQRRARQYLQQHPPDLVVLIDYIAANVPLGNFIRQNFSIPVVYYIAPQEWVWHHSDRMTRKIVALSDRLLAIFPEEATYYRAHGANVTWVGHPLLERIQTAPTRQQARQSLGLDPTDLAVALFPASRQQEIHFLLPPIFEAAQQIQTQLNTVKFFIPLSRDKYRQSLIEAIQTYGLRAHLVNDPLQVLAAADLAIAKSGTVNLEAALLNVPQVVIYRVNPLSLWLFRRFVDFSPDYVSPVNLVQRQPIVPELLQEQATGTNIAQQALELLLNPARRQTMLQQYEQMRLSLGTPGAVERAAQEILQLLSP</sequence>
<keyword evidence="7 11" id="KW-0808">Transferase</keyword>
<reference evidence="11" key="1">
    <citation type="submission" date="2009-01" db="EMBL/GenBank/DDBJ databases">
        <title>Complete sequence of chromosome Cyanothece sp. PCC 7425.</title>
        <authorList>
            <consortium name="US DOE Joint Genome Institute"/>
            <person name="Lucas S."/>
            <person name="Copeland A."/>
            <person name="Lapidus A."/>
            <person name="Glavina del Rio T."/>
            <person name="Dalin E."/>
            <person name="Tice H."/>
            <person name="Bruce D."/>
            <person name="Goodwin L."/>
            <person name="Pitluck S."/>
            <person name="Sims D."/>
            <person name="Meineke L."/>
            <person name="Brettin T."/>
            <person name="Detter J.C."/>
            <person name="Han C."/>
            <person name="Larimer F."/>
            <person name="Land M."/>
            <person name="Hauser L."/>
            <person name="Kyrpides N."/>
            <person name="Ovchinnikova G."/>
            <person name="Liberton M."/>
            <person name="Stoeckel J."/>
            <person name="Banerjee A."/>
            <person name="Singh A."/>
            <person name="Page L."/>
            <person name="Sato H."/>
            <person name="Zhao L."/>
            <person name="Sherman L."/>
            <person name="Pakrasi H."/>
            <person name="Richardson P."/>
        </authorList>
    </citation>
    <scope>NUCLEOTIDE SEQUENCE</scope>
    <source>
        <strain evidence="11">PCC 7425</strain>
    </source>
</reference>
<evidence type="ECO:0000256" key="4">
    <source>
        <dbReference type="ARBA" id="ARBA00022516"/>
    </source>
</evidence>
<dbReference type="OrthoDB" id="9801642at2"/>
<evidence type="ECO:0000256" key="6">
    <source>
        <dbReference type="ARBA" id="ARBA00022676"/>
    </source>
</evidence>
<organism evidence="11">
    <name type="scientific">Cyanothece sp. (strain PCC 7425 / ATCC 29141)</name>
    <dbReference type="NCBI Taxonomy" id="395961"/>
    <lineage>
        <taxon>Bacteria</taxon>
        <taxon>Bacillati</taxon>
        <taxon>Cyanobacteriota</taxon>
        <taxon>Cyanophyceae</taxon>
        <taxon>Gomontiellales</taxon>
        <taxon>Cyanothecaceae</taxon>
        <taxon>Cyanothece</taxon>
    </lineage>
</organism>
<protein>
    <recommendedName>
        <fullName evidence="3 10">Lipid-A-disaccharide synthase</fullName>
        <ecNumber evidence="2 10">2.4.1.182</ecNumber>
    </recommendedName>
</protein>
<comment type="catalytic activity">
    <reaction evidence="9">
        <text>a lipid X + a UDP-2-N,3-O-bis[(3R)-3-hydroxyacyl]-alpha-D-glucosamine = a lipid A disaccharide + UDP + H(+)</text>
        <dbReference type="Rhea" id="RHEA:67828"/>
        <dbReference type="ChEBI" id="CHEBI:15378"/>
        <dbReference type="ChEBI" id="CHEBI:58223"/>
        <dbReference type="ChEBI" id="CHEBI:137748"/>
        <dbReference type="ChEBI" id="CHEBI:176338"/>
        <dbReference type="ChEBI" id="CHEBI:176343"/>
        <dbReference type="EC" id="2.4.1.182"/>
    </reaction>
</comment>
<keyword evidence="6 11" id="KW-0328">Glycosyltransferase</keyword>
<evidence type="ECO:0000256" key="1">
    <source>
        <dbReference type="ARBA" id="ARBA00002056"/>
    </source>
</evidence>
<dbReference type="HOGENOM" id="CLU_036577_3_0_3"/>
<comment type="function">
    <text evidence="1">Condensation of UDP-2,3-diacylglucosamine and 2,3-diacylglucosamine-1-phosphate to form lipid A disaccharide, a precursor of lipid A, a phosphorylated glycolipid that anchors the lipopolysaccharide to the outer membrane of the cell.</text>
</comment>
<dbReference type="EC" id="2.4.1.182" evidence="2 10"/>
<dbReference type="SUPFAM" id="SSF53756">
    <property type="entry name" value="UDP-Glycosyltransferase/glycogen phosphorylase"/>
    <property type="match status" value="1"/>
</dbReference>
<evidence type="ECO:0000256" key="10">
    <source>
        <dbReference type="NCBIfam" id="TIGR00215"/>
    </source>
</evidence>
<dbReference type="EMBL" id="CP001344">
    <property type="protein sequence ID" value="ACL46811.1"/>
    <property type="molecule type" value="Genomic_DNA"/>
</dbReference>
<gene>
    <name evidence="11" type="ordered locus">Cyan7425_4501</name>
</gene>
<accession>B8HK61</accession>
<evidence type="ECO:0000256" key="9">
    <source>
        <dbReference type="ARBA" id="ARBA00048975"/>
    </source>
</evidence>
<evidence type="ECO:0000313" key="11">
    <source>
        <dbReference type="EMBL" id="ACL46811.1"/>
    </source>
</evidence>
<keyword evidence="5" id="KW-0441">Lipid A biosynthesis</keyword>
<dbReference type="PANTHER" id="PTHR30372:SF4">
    <property type="entry name" value="LIPID-A-DISACCHARIDE SYNTHASE, MITOCHONDRIAL-RELATED"/>
    <property type="match status" value="1"/>
</dbReference>
<dbReference type="KEGG" id="cyn:Cyan7425_4501"/>
<keyword evidence="4" id="KW-0444">Lipid biosynthesis</keyword>
<dbReference type="Pfam" id="PF02684">
    <property type="entry name" value="LpxB"/>
    <property type="match status" value="1"/>
</dbReference>
<dbReference type="InterPro" id="IPR003835">
    <property type="entry name" value="Glyco_trans_19"/>
</dbReference>
<proteinExistence type="predicted"/>
<dbReference type="PANTHER" id="PTHR30372">
    <property type="entry name" value="LIPID-A-DISACCHARIDE SYNTHASE"/>
    <property type="match status" value="1"/>
</dbReference>
<dbReference type="STRING" id="395961.Cyan7425_4501"/>
<evidence type="ECO:0000256" key="3">
    <source>
        <dbReference type="ARBA" id="ARBA00020902"/>
    </source>
</evidence>
<dbReference type="AlphaFoldDB" id="B8HK61"/>
<keyword evidence="8" id="KW-0443">Lipid metabolism</keyword>
<evidence type="ECO:0000256" key="7">
    <source>
        <dbReference type="ARBA" id="ARBA00022679"/>
    </source>
</evidence>